<dbReference type="EMBL" id="KV417487">
    <property type="protein sequence ID" value="KZP31920.1"/>
    <property type="molecule type" value="Genomic_DNA"/>
</dbReference>
<reference evidence="3 4" key="1">
    <citation type="journal article" date="2016" name="Mol. Biol. Evol.">
        <title>Comparative Genomics of Early-Diverging Mushroom-Forming Fungi Provides Insights into the Origins of Lignocellulose Decay Capabilities.</title>
        <authorList>
            <person name="Nagy L.G."/>
            <person name="Riley R."/>
            <person name="Tritt A."/>
            <person name="Adam C."/>
            <person name="Daum C."/>
            <person name="Floudas D."/>
            <person name="Sun H."/>
            <person name="Yadav J.S."/>
            <person name="Pangilinan J."/>
            <person name="Larsson K.H."/>
            <person name="Matsuura K."/>
            <person name="Barry K."/>
            <person name="Labutti K."/>
            <person name="Kuo R."/>
            <person name="Ohm R.A."/>
            <person name="Bhattacharya S.S."/>
            <person name="Shirouzu T."/>
            <person name="Yoshinaga Y."/>
            <person name="Martin F.M."/>
            <person name="Grigoriev I.V."/>
            <person name="Hibbett D.S."/>
        </authorList>
    </citation>
    <scope>NUCLEOTIDE SEQUENCE [LARGE SCALE GENOMIC DNA]</scope>
    <source>
        <strain evidence="3 4">CBS 109695</strain>
    </source>
</reference>
<sequence length="70" mass="7450">MLVLCAPRPLLLHIPTLSLSCGGLPLGPSCGKGIGLDRTLSPKKKRCNSRPSPRSVGCSSCPRCTDARRY</sequence>
<evidence type="ECO:0008006" key="5">
    <source>
        <dbReference type="Google" id="ProtNLM"/>
    </source>
</evidence>
<dbReference type="AlphaFoldDB" id="A0A166UQJ5"/>
<feature type="region of interest" description="Disordered" evidence="1">
    <location>
        <begin position="42"/>
        <end position="61"/>
    </location>
</feature>
<evidence type="ECO:0000256" key="2">
    <source>
        <dbReference type="SAM" id="SignalP"/>
    </source>
</evidence>
<gene>
    <name evidence="3" type="ORF">FIBSPDRAFT_848905</name>
</gene>
<accession>A0A166UQJ5</accession>
<keyword evidence="2" id="KW-0732">Signal</keyword>
<keyword evidence="4" id="KW-1185">Reference proteome</keyword>
<protein>
    <recommendedName>
        <fullName evidence="5">Secreted protein</fullName>
    </recommendedName>
</protein>
<dbReference type="Proteomes" id="UP000076532">
    <property type="component" value="Unassembled WGS sequence"/>
</dbReference>
<evidence type="ECO:0000313" key="3">
    <source>
        <dbReference type="EMBL" id="KZP31920.1"/>
    </source>
</evidence>
<feature type="signal peptide" evidence="2">
    <location>
        <begin position="1"/>
        <end position="20"/>
    </location>
</feature>
<proteinExistence type="predicted"/>
<evidence type="ECO:0000313" key="4">
    <source>
        <dbReference type="Proteomes" id="UP000076532"/>
    </source>
</evidence>
<name>A0A166UQJ5_9AGAM</name>
<evidence type="ECO:0000256" key="1">
    <source>
        <dbReference type="SAM" id="MobiDB-lite"/>
    </source>
</evidence>
<organism evidence="3 4">
    <name type="scientific">Athelia psychrophila</name>
    <dbReference type="NCBI Taxonomy" id="1759441"/>
    <lineage>
        <taxon>Eukaryota</taxon>
        <taxon>Fungi</taxon>
        <taxon>Dikarya</taxon>
        <taxon>Basidiomycota</taxon>
        <taxon>Agaricomycotina</taxon>
        <taxon>Agaricomycetes</taxon>
        <taxon>Agaricomycetidae</taxon>
        <taxon>Atheliales</taxon>
        <taxon>Atheliaceae</taxon>
        <taxon>Athelia</taxon>
    </lineage>
</organism>
<feature type="chain" id="PRO_5007880756" description="Secreted protein" evidence="2">
    <location>
        <begin position="21"/>
        <end position="70"/>
    </location>
</feature>